<organism evidence="1 2">
    <name type="scientific">[Candida] arabinofermentans NRRL YB-2248</name>
    <dbReference type="NCBI Taxonomy" id="983967"/>
    <lineage>
        <taxon>Eukaryota</taxon>
        <taxon>Fungi</taxon>
        <taxon>Dikarya</taxon>
        <taxon>Ascomycota</taxon>
        <taxon>Saccharomycotina</taxon>
        <taxon>Pichiomycetes</taxon>
        <taxon>Pichiales</taxon>
        <taxon>Pichiaceae</taxon>
        <taxon>Ogataea</taxon>
        <taxon>Ogataea/Candida clade</taxon>
    </lineage>
</organism>
<evidence type="ECO:0000313" key="2">
    <source>
        <dbReference type="Proteomes" id="UP000094801"/>
    </source>
</evidence>
<accession>A0A1E4SWJ3</accession>
<gene>
    <name evidence="1" type="ORF">CANARDRAFT_29606</name>
</gene>
<proteinExistence type="predicted"/>
<dbReference type="Proteomes" id="UP000094801">
    <property type="component" value="Unassembled WGS sequence"/>
</dbReference>
<name>A0A1E4SWJ3_9ASCO</name>
<evidence type="ECO:0000313" key="1">
    <source>
        <dbReference type="EMBL" id="ODV83875.1"/>
    </source>
</evidence>
<dbReference type="EMBL" id="KV453860">
    <property type="protein sequence ID" value="ODV83875.1"/>
    <property type="molecule type" value="Genomic_DNA"/>
</dbReference>
<protein>
    <submittedName>
        <fullName evidence="1">Uncharacterized protein</fullName>
    </submittedName>
</protein>
<keyword evidence="2" id="KW-1185">Reference proteome</keyword>
<dbReference type="AlphaFoldDB" id="A0A1E4SWJ3"/>
<reference evidence="2" key="1">
    <citation type="submission" date="2016-04" db="EMBL/GenBank/DDBJ databases">
        <title>Comparative genomics of biotechnologically important yeasts.</title>
        <authorList>
            <consortium name="DOE Joint Genome Institute"/>
            <person name="Riley R."/>
            <person name="Haridas S."/>
            <person name="Wolfe K.H."/>
            <person name="Lopes M.R."/>
            <person name="Hittinger C.T."/>
            <person name="Goker M."/>
            <person name="Salamov A."/>
            <person name="Wisecaver J."/>
            <person name="Long T.M."/>
            <person name="Aerts A.L."/>
            <person name="Barry K."/>
            <person name="Choi C."/>
            <person name="Clum A."/>
            <person name="Coughlan A.Y."/>
            <person name="Deshpande S."/>
            <person name="Douglass A.P."/>
            <person name="Hanson S.J."/>
            <person name="Klenk H.-P."/>
            <person name="Labutti K."/>
            <person name="Lapidus A."/>
            <person name="Lindquist E."/>
            <person name="Lipzen A."/>
            <person name="Meier-Kolthoff J.P."/>
            <person name="Ohm R.A."/>
            <person name="Otillar R.P."/>
            <person name="Pangilinan J."/>
            <person name="Peng Y."/>
            <person name="Rokas A."/>
            <person name="Rosa C.A."/>
            <person name="Scheuner C."/>
            <person name="Sibirny A.A."/>
            <person name="Slot J.C."/>
            <person name="Stielow J.B."/>
            <person name="Sun H."/>
            <person name="Kurtzman C.P."/>
            <person name="Blackwell M."/>
            <person name="Grigoriev I.V."/>
            <person name="Jeffries T.W."/>
        </authorList>
    </citation>
    <scope>NUCLEOTIDE SEQUENCE [LARGE SCALE GENOMIC DNA]</scope>
    <source>
        <strain evidence="2">NRRL YB-2248</strain>
    </source>
</reference>
<sequence length="214" mass="23896">MPQNVHIISRSETRHSCQGNLETYEGETTTQDVGCSGYKDTFDTVSMSSSLRNLTRILYTQKNELMSGLFKSARYEKDSANEPKSNNLQLTSNLSPTTPTYDTEIKSAMIISSLEKSLDQYEYPKTSKLQLRSGTLRDTLRSSKEGTLDKRGIFKDFLIENNYGDQSPSDQESLRLLLRGLYIEKNDLVSAKYSIDTAITAASAAVITTDNTNA</sequence>